<dbReference type="Pfam" id="PF00978">
    <property type="entry name" value="RdRP_2"/>
    <property type="match status" value="1"/>
</dbReference>
<evidence type="ECO:0000259" key="14">
    <source>
        <dbReference type="PROSITE" id="PS51657"/>
    </source>
</evidence>
<evidence type="ECO:0000313" key="16">
    <source>
        <dbReference type="EMBL" id="AFA43527.1"/>
    </source>
</evidence>
<dbReference type="GO" id="GO:0016556">
    <property type="term" value="P:mRNA modification"/>
    <property type="evidence" value="ECO:0007669"/>
    <property type="project" value="InterPro"/>
</dbReference>
<dbReference type="InterPro" id="IPR037151">
    <property type="entry name" value="AlkB-like_sf"/>
</dbReference>
<name>H6VV73_9VIRU</name>
<dbReference type="InterPro" id="IPR007094">
    <property type="entry name" value="RNA-dir_pol_PSvirus"/>
</dbReference>
<dbReference type="Gene3D" id="3.40.50.300">
    <property type="entry name" value="P-loop containing nucleotide triphosphate hydrolases"/>
    <property type="match status" value="2"/>
</dbReference>
<keyword evidence="3" id="KW-0548">Nucleotidyltransferase</keyword>
<dbReference type="InterPro" id="IPR043502">
    <property type="entry name" value="DNA/RNA_pol_sf"/>
</dbReference>
<feature type="domain" description="Peptidase C23" evidence="13">
    <location>
        <begin position="1004"/>
        <end position="1093"/>
    </location>
</feature>
<evidence type="ECO:0000259" key="15">
    <source>
        <dbReference type="PROSITE" id="PS51743"/>
    </source>
</evidence>
<dbReference type="Pfam" id="PF01443">
    <property type="entry name" value="Viral_helicase1"/>
    <property type="match status" value="1"/>
</dbReference>
<dbReference type="PROSITE" id="PS51743">
    <property type="entry name" value="ALPHAVIRUS_MT"/>
    <property type="match status" value="1"/>
</dbReference>
<keyword evidence="8" id="KW-0693">Viral RNA replication</keyword>
<dbReference type="InterPro" id="IPR001788">
    <property type="entry name" value="RNA-dep_RNA_pol_alsuvir"/>
</dbReference>
<dbReference type="InterPro" id="IPR044861">
    <property type="entry name" value="IPNS-like_FE2OG_OXY"/>
</dbReference>
<evidence type="ECO:0000256" key="8">
    <source>
        <dbReference type="ARBA" id="ARBA00022953"/>
    </source>
</evidence>
<keyword evidence="4" id="KW-0547">Nucleotide-binding</keyword>
<organism evidence="16">
    <name type="scientific">Citrus leaf blotch virus</name>
    <dbReference type="NCBI Taxonomy" id="129141"/>
    <lineage>
        <taxon>Viruses</taxon>
        <taxon>Riboviria</taxon>
        <taxon>Orthornavirae</taxon>
        <taxon>Kitrinoviricota</taxon>
        <taxon>Alsuviricetes</taxon>
        <taxon>Tymovirales</taxon>
        <taxon>Betaflexiviridae</taxon>
        <taxon>Trivirinae</taxon>
        <taxon>Citrivirus</taxon>
        <taxon>Citrivirus citri</taxon>
    </lineage>
</organism>
<keyword evidence="5" id="KW-0378">Hydrolase</keyword>
<dbReference type="GO" id="GO:0039694">
    <property type="term" value="P:viral RNA genome replication"/>
    <property type="evidence" value="ECO:0007669"/>
    <property type="project" value="InterPro"/>
</dbReference>
<dbReference type="GO" id="GO:0016817">
    <property type="term" value="F:hydrolase activity, acting on acid anhydrides"/>
    <property type="evidence" value="ECO:0007669"/>
    <property type="project" value="InterPro"/>
</dbReference>
<dbReference type="InterPro" id="IPR027351">
    <property type="entry name" value="(+)RNA_virus_helicase_core_dom"/>
</dbReference>
<dbReference type="PROSITE" id="PS50507">
    <property type="entry name" value="RDRP_SSRNA_POS"/>
    <property type="match status" value="1"/>
</dbReference>
<evidence type="ECO:0000259" key="11">
    <source>
        <dbReference type="PROSITE" id="PS50507"/>
    </source>
</evidence>
<dbReference type="SUPFAM" id="SSF52540">
    <property type="entry name" value="P-loop containing nucleoside triphosphate hydrolases"/>
    <property type="match status" value="1"/>
</dbReference>
<dbReference type="CDD" id="cd23245">
    <property type="entry name" value="Betaflexiviridae_RdRp"/>
    <property type="match status" value="1"/>
</dbReference>
<protein>
    <recommendedName>
        <fullName evidence="9">ORF1 protein</fullName>
    </recommendedName>
</protein>
<dbReference type="InterPro" id="IPR027417">
    <property type="entry name" value="P-loop_NTPase"/>
</dbReference>
<accession>H6VV73</accession>
<dbReference type="GO" id="GO:0006351">
    <property type="term" value="P:DNA-templated transcription"/>
    <property type="evidence" value="ECO:0007669"/>
    <property type="project" value="InterPro"/>
</dbReference>
<dbReference type="Gene3D" id="2.60.120.590">
    <property type="entry name" value="Alpha-ketoglutarate-dependent dioxygenase AlkB-like"/>
    <property type="match status" value="1"/>
</dbReference>
<dbReference type="GO" id="GO:0008174">
    <property type="term" value="F:mRNA methyltransferase activity"/>
    <property type="evidence" value="ECO:0007669"/>
    <property type="project" value="UniProtKB-UniRule"/>
</dbReference>
<dbReference type="InterPro" id="IPR008041">
    <property type="entry name" value="Peptidase_C23"/>
</dbReference>
<dbReference type="GO" id="GO:0003723">
    <property type="term" value="F:RNA binding"/>
    <property type="evidence" value="ECO:0007669"/>
    <property type="project" value="InterPro"/>
</dbReference>
<dbReference type="SUPFAM" id="SSF56672">
    <property type="entry name" value="DNA/RNA polymerases"/>
    <property type="match status" value="1"/>
</dbReference>
<keyword evidence="7" id="KW-0067">ATP-binding</keyword>
<evidence type="ECO:0000256" key="10">
    <source>
        <dbReference type="ARBA" id="ARBA00047984"/>
    </source>
</evidence>
<dbReference type="GO" id="GO:0003724">
    <property type="term" value="F:RNA helicase activity"/>
    <property type="evidence" value="ECO:0007669"/>
    <property type="project" value="UniProtKB-EC"/>
</dbReference>
<dbReference type="InterPro" id="IPR005123">
    <property type="entry name" value="Oxoglu/Fe-dep_dioxygenase_dom"/>
</dbReference>
<evidence type="ECO:0000256" key="5">
    <source>
        <dbReference type="ARBA" id="ARBA00022801"/>
    </source>
</evidence>
<dbReference type="SUPFAM" id="SSF51197">
    <property type="entry name" value="Clavaminate synthase-like"/>
    <property type="match status" value="1"/>
</dbReference>
<evidence type="ECO:0000256" key="4">
    <source>
        <dbReference type="ARBA" id="ARBA00022741"/>
    </source>
</evidence>
<dbReference type="Pfam" id="PF01660">
    <property type="entry name" value="Vmethyltransf"/>
    <property type="match status" value="1"/>
</dbReference>
<dbReference type="InterPro" id="IPR002588">
    <property type="entry name" value="Alphavirus-like_MT_dom"/>
</dbReference>
<evidence type="ECO:0000256" key="7">
    <source>
        <dbReference type="ARBA" id="ARBA00022840"/>
    </source>
</evidence>
<feature type="domain" description="RdRp catalytic" evidence="11">
    <location>
        <begin position="1764"/>
        <end position="1871"/>
    </location>
</feature>
<evidence type="ECO:0000259" key="13">
    <source>
        <dbReference type="PROSITE" id="PS51492"/>
    </source>
</evidence>
<keyword evidence="6" id="KW-0347">Helicase</keyword>
<evidence type="ECO:0000256" key="9">
    <source>
        <dbReference type="ARBA" id="ARBA00042213"/>
    </source>
</evidence>
<keyword evidence="1" id="KW-0696">RNA-directed RNA polymerase</keyword>
<dbReference type="PROSITE" id="PS51492">
    <property type="entry name" value="PEPTIDASE_C23"/>
    <property type="match status" value="1"/>
</dbReference>
<evidence type="ECO:0000256" key="6">
    <source>
        <dbReference type="ARBA" id="ARBA00022806"/>
    </source>
</evidence>
<feature type="domain" description="Fe2OG dioxygenase" evidence="12">
    <location>
        <begin position="900"/>
        <end position="989"/>
    </location>
</feature>
<dbReference type="GO" id="GO:0006396">
    <property type="term" value="P:RNA processing"/>
    <property type="evidence" value="ECO:0007669"/>
    <property type="project" value="InterPro"/>
</dbReference>
<dbReference type="Pfam" id="PF05379">
    <property type="entry name" value="Peptidase_C23"/>
    <property type="match status" value="1"/>
</dbReference>
<sequence length="1987" mass="229837">MALMSNKTAIESILGNFEKKHVDAVYNAAAQTIISHSEFRNKHFAYALTSYQKKIASKVGIELYPNGYMPHSHPLSKIFENHILFDVLPDVVSTSKLIMCSIKESKVLIFKNIRDRKKDNGALGFCGKDTSASDHTSFVNRLVAPKDIRRYTEEADAFFSSKKKNDPELFSNNFIRCISNKEAVFFHDEVHHWTKAQMFSFLKRTKVRRFIFTIVYPPELLKKFANSQNPKVYDFKVDKGRLFFFPDGVKTEAYEQKLNMEWLFSASHFKSGDQTWTVTRHKSIYSHHLFEVSMGELISDSKIFFSDYGSIDMSKIFLDRFRSYEVFPIAIEHLYKVYSYLLCLKKPDLESGLAKLRQIIGDDVEIKEFLFFEQFCKRLIERQTSWGLFGYSFFDKLTDLALSKMPNVVARMFPQWKKKNTFEFLFSLGTLVVEIERRVCFEHILEEWGFEVVITDENAYLDPLSVFALNENFNEERVDDGYLDRVKLPFWNLKDYDPKRGRANKYDLLCYKFEEERKNDLRERGPHKMLQIEWYGIREFDDPFIANGISEFTILEALIGKRIHKERYSYSKQADVLAKCLSFVCEIGGGGEGLEFVLERRLQSAGRDPIESELEGLGKKTAESSGEADAANTLLETQISGLVAFIPTFSDEGESQHRADLEVESEGEIGKEESFEEGTLSCAEGHEAIKFEIDFSDIFRPHNCMNTHGYEIPTPMDGNCFFSAFAATFDCPDSKDLRSNFADWLDTFDGGSYADMGVKIRPNGVFMEAELIYLFCIYREVTLIMHDRTNDRESVFAIHLGFEEGHMVQRGDHFLGIETYRIDGFASDPNLSELPCGYSEELRNFHFKPEHFNCAQFRGRKGAFLTKVDADYGHNGMVYPHNAWVPSLDEIIRICDHGDDFNCALINFYGPNSSLGFHRDNERVYNDDPILTVCTEGEGFFSIEFKEQTASFLMTAGSFFLMPRGFQRKARHSVRNELPRVSITFRKHIRRLDGSPIAIRQDNYRNVCLIRALSKALNRGMQAIIAKLKTVNNPFWSRFLSDGNGGSVEDCLAACEALGITVDLFVDGKCLVLGEGAVRVSLALKDNHFSVVEEHRSIQRTFVSHLAKKSNLRVMDGLDEMLQSEMSTGVNCVQFIADFEHARVLANSFLNMTTGICLSRALDNGEKYFLHMSEERPKQIGFDVTAICGFAGSGKSRQLQSWLHARKRGNFCVVSPRNNLAADWSFKLELEPNEKRKVATFESFIKMDKSKLDMIVLDELTLFPNGYLDLLIYELDKFNSHCHLILLFDPLQARYHNKMDEAVLNFEHDVDRLIGGQDLRYIYSSHRMSKYFNRFFDVPCFNQAETTKEQRLWILDDVYSITSVCIDQGEPCDVLLVESDLEKKAFSPVINVMTFGESQGLTFNHVCILLSESSAASNEFRWMVALTRAKTRLSFCSTFLGGMDEFKIKRGESLVTSILEGKQITFERSNMMVKCNLIKQEKKNGCSDEVDREERLEGDPFLKPFIFLGHRIQKSHDEVGEIEVREPTCQTHLYITEPNFGLCYNFDFIREKEQREYREDMLVTNQFCDSYDKVHINGKRETPGPLRFKAIYPKHSADDDMTFWMAVKKRLVFREEEENYQRLSRAHLVGGLLYRNFKNKLGLEFTFDQGLFEESVNAFEKKKLEKSCGTIKSHSIRSDVDWALNDVFLFMKSQLCTKYEKQFVDAKAGQTLACFQHLILVQFAPWCRYLEAQIRNQLPEEIYIHSNKNFDDLNRWVKNFFQKDICVESDYEAFDVCQDEYILSFEIHLMKDAHFPQRVIDAYIDLKCKLGCKLGHFSIMRFTGEFCTFLFNTLANIAFTLCRYEWRRGQPIAFAGDDMCALNNLPICHDFDDLFELISLKAKVERTESPMFCGWRLTPYGIVKEPELVYNRFQIAIEEGKVMECLENYAIEVSYAYSLSERLYEVLKSERQIQYHQAVVRFIVTHIDKLKTRVKDLFLEQSSDEDI</sequence>
<dbReference type="GO" id="GO:0005524">
    <property type="term" value="F:ATP binding"/>
    <property type="evidence" value="ECO:0007669"/>
    <property type="project" value="UniProtKB-KW"/>
</dbReference>
<dbReference type="Pfam" id="PF03171">
    <property type="entry name" value="2OG-FeII_Oxy"/>
    <property type="match status" value="1"/>
</dbReference>
<feature type="domain" description="Alphavirus-like MT" evidence="15">
    <location>
        <begin position="64"/>
        <end position="263"/>
    </location>
</feature>
<evidence type="ECO:0000259" key="12">
    <source>
        <dbReference type="PROSITE" id="PS51471"/>
    </source>
</evidence>
<evidence type="ECO:0000256" key="1">
    <source>
        <dbReference type="ARBA" id="ARBA00022484"/>
    </source>
</evidence>
<keyword evidence="2" id="KW-0808">Transferase</keyword>
<feature type="domain" description="(+)RNA virus helicase C-terminal" evidence="14">
    <location>
        <begin position="1147"/>
        <end position="1470"/>
    </location>
</feature>
<proteinExistence type="predicted"/>
<evidence type="ECO:0000256" key="2">
    <source>
        <dbReference type="ARBA" id="ARBA00022679"/>
    </source>
</evidence>
<dbReference type="PROSITE" id="PS51471">
    <property type="entry name" value="FE2OG_OXY"/>
    <property type="match status" value="1"/>
</dbReference>
<reference evidence="16" key="1">
    <citation type="journal article" date="2013" name="Arch. Virol.">
        <title>Characterization of the complete genome of a novel citrivirus infecting Actinidia chinensis.</title>
        <authorList>
            <person name="Chavan R.R."/>
            <person name="Blouin A.G."/>
            <person name="Cohen D."/>
            <person name="Pearson M.N."/>
        </authorList>
    </citation>
    <scope>NUCLEOTIDE SEQUENCE</scope>
    <source>
        <strain evidence="16">Actinidia</strain>
    </source>
</reference>
<evidence type="ECO:0000256" key="3">
    <source>
        <dbReference type="ARBA" id="ARBA00022695"/>
    </source>
</evidence>
<dbReference type="GO" id="GO:0003968">
    <property type="term" value="F:RNA-directed RNA polymerase activity"/>
    <property type="evidence" value="ECO:0007669"/>
    <property type="project" value="UniProtKB-KW"/>
</dbReference>
<dbReference type="PROSITE" id="PS51657">
    <property type="entry name" value="PSRV_HELICASE"/>
    <property type="match status" value="1"/>
</dbReference>
<dbReference type="EMBL" id="JN900477">
    <property type="protein sequence ID" value="AFA43527.1"/>
    <property type="molecule type" value="Genomic_RNA"/>
</dbReference>
<comment type="catalytic activity">
    <reaction evidence="10">
        <text>ATP + H2O = ADP + phosphate + H(+)</text>
        <dbReference type="Rhea" id="RHEA:13065"/>
        <dbReference type="ChEBI" id="CHEBI:15377"/>
        <dbReference type="ChEBI" id="CHEBI:15378"/>
        <dbReference type="ChEBI" id="CHEBI:30616"/>
        <dbReference type="ChEBI" id="CHEBI:43474"/>
        <dbReference type="ChEBI" id="CHEBI:456216"/>
        <dbReference type="EC" id="3.6.4.13"/>
    </reaction>
</comment>